<reference evidence="3" key="1">
    <citation type="submission" date="2024-06" db="EMBL/GenBank/DDBJ databases">
        <title>Multi-omics analyses provide insights into the biosynthesis of the anticancer antibiotic pleurotin in Hohenbuehelia grisea.</title>
        <authorList>
            <person name="Weaver J.A."/>
            <person name="Alberti F."/>
        </authorList>
    </citation>
    <scope>NUCLEOTIDE SEQUENCE [LARGE SCALE GENOMIC DNA]</scope>
    <source>
        <strain evidence="3">T-177</strain>
    </source>
</reference>
<name>A0ABR3J5I6_9AGAR</name>
<dbReference type="Proteomes" id="UP001556367">
    <property type="component" value="Unassembled WGS sequence"/>
</dbReference>
<accession>A0ABR3J5I6</accession>
<feature type="region of interest" description="Disordered" evidence="1">
    <location>
        <begin position="339"/>
        <end position="378"/>
    </location>
</feature>
<feature type="compositionally biased region" description="Acidic residues" evidence="1">
    <location>
        <begin position="355"/>
        <end position="372"/>
    </location>
</feature>
<gene>
    <name evidence="2" type="ORF">HGRIS_007518</name>
</gene>
<sequence>MSTIKLNGLRAKCTVDFESCYSGISSAFVKLHKLPVVSGHCTVTICASTSRGTFCYPMTLRLLSHLPNDALLAVDWFICCYERFANPETPEDAWMQSGSCSDLSYISLTALDDVYNILCDPASPRFIGSLPEASVRALLDQHETHSRPVRDSFTAFCRHLLAGFCAACEGLACRDLADECKTQLSRPSVVIMTALHHAASSPSYPLLTLGRICMTLGLSPSATEKPRDSLLAQLQTRIDGMHYFPFKTKLPLFAAILDYQERLPAVALAKIAAAHGLDDQGSSRQLRRAIVAHVSQVGASCMPVLGGRALSADTPSGCLDLVLELLRCQKIQRELDECEDDVGDADAEGMHGESDGSDEVMDGPDDDDESDAGSESGERLCGIVEKYCSPRLLMNRSS</sequence>
<protein>
    <submittedName>
        <fullName evidence="2">Uncharacterized protein</fullName>
    </submittedName>
</protein>
<evidence type="ECO:0000313" key="2">
    <source>
        <dbReference type="EMBL" id="KAL0950745.1"/>
    </source>
</evidence>
<keyword evidence="3" id="KW-1185">Reference proteome</keyword>
<dbReference type="EMBL" id="JASNQZ010000011">
    <property type="protein sequence ID" value="KAL0950745.1"/>
    <property type="molecule type" value="Genomic_DNA"/>
</dbReference>
<organism evidence="2 3">
    <name type="scientific">Hohenbuehelia grisea</name>
    <dbReference type="NCBI Taxonomy" id="104357"/>
    <lineage>
        <taxon>Eukaryota</taxon>
        <taxon>Fungi</taxon>
        <taxon>Dikarya</taxon>
        <taxon>Basidiomycota</taxon>
        <taxon>Agaricomycotina</taxon>
        <taxon>Agaricomycetes</taxon>
        <taxon>Agaricomycetidae</taxon>
        <taxon>Agaricales</taxon>
        <taxon>Pleurotineae</taxon>
        <taxon>Pleurotaceae</taxon>
        <taxon>Hohenbuehelia</taxon>
    </lineage>
</organism>
<evidence type="ECO:0000313" key="3">
    <source>
        <dbReference type="Proteomes" id="UP001556367"/>
    </source>
</evidence>
<proteinExistence type="predicted"/>
<evidence type="ECO:0000256" key="1">
    <source>
        <dbReference type="SAM" id="MobiDB-lite"/>
    </source>
</evidence>
<comment type="caution">
    <text evidence="2">The sequence shown here is derived from an EMBL/GenBank/DDBJ whole genome shotgun (WGS) entry which is preliminary data.</text>
</comment>